<dbReference type="PANTHER" id="PTHR43712">
    <property type="entry name" value="PUTATIVE (AFU_ORTHOLOGUE AFUA_4G14580)-RELATED"/>
    <property type="match status" value="1"/>
</dbReference>
<accession>A0A9W4WEF1</accession>
<evidence type="ECO:0000259" key="4">
    <source>
        <dbReference type="Pfam" id="PF00891"/>
    </source>
</evidence>
<organism evidence="6 7">
    <name type="scientific">Colletotrichum noveboracense</name>
    <dbReference type="NCBI Taxonomy" id="2664923"/>
    <lineage>
        <taxon>Eukaryota</taxon>
        <taxon>Fungi</taxon>
        <taxon>Dikarya</taxon>
        <taxon>Ascomycota</taxon>
        <taxon>Pezizomycotina</taxon>
        <taxon>Sordariomycetes</taxon>
        <taxon>Hypocreomycetidae</taxon>
        <taxon>Glomerellales</taxon>
        <taxon>Glomerellaceae</taxon>
        <taxon>Colletotrichum</taxon>
        <taxon>Colletotrichum gloeosporioides species complex</taxon>
    </lineage>
</organism>
<feature type="domain" description="O-methyltransferase C-terminal" evidence="4">
    <location>
        <begin position="271"/>
        <end position="414"/>
    </location>
</feature>
<dbReference type="InterPro" id="IPR036390">
    <property type="entry name" value="WH_DNA-bd_sf"/>
</dbReference>
<comment type="caution">
    <text evidence="6">The sequence shown here is derived from an EMBL/GenBank/DDBJ whole genome shotgun (WGS) entry which is preliminary data.</text>
</comment>
<dbReference type="Proteomes" id="UP001152533">
    <property type="component" value="Unassembled WGS sequence"/>
</dbReference>
<keyword evidence="2" id="KW-0808">Transferase</keyword>
<dbReference type="SUPFAM" id="SSF53335">
    <property type="entry name" value="S-adenosyl-L-methionine-dependent methyltransferases"/>
    <property type="match status" value="1"/>
</dbReference>
<dbReference type="Pfam" id="PF00891">
    <property type="entry name" value="Methyltransf_2"/>
    <property type="match status" value="1"/>
</dbReference>
<dbReference type="GO" id="GO:0032259">
    <property type="term" value="P:methylation"/>
    <property type="evidence" value="ECO:0007669"/>
    <property type="project" value="UniProtKB-KW"/>
</dbReference>
<evidence type="ECO:0000313" key="7">
    <source>
        <dbReference type="Proteomes" id="UP001152533"/>
    </source>
</evidence>
<reference evidence="6" key="1">
    <citation type="submission" date="2022-08" db="EMBL/GenBank/DDBJ databases">
        <authorList>
            <person name="Giroux E."/>
            <person name="Giroux E."/>
        </authorList>
    </citation>
    <scope>NUCLEOTIDE SEQUENCE</scope>
    <source>
        <strain evidence="6">H1091258</strain>
    </source>
</reference>
<keyword evidence="3" id="KW-0949">S-adenosyl-L-methionine</keyword>
<keyword evidence="7" id="KW-1185">Reference proteome</keyword>
<evidence type="ECO:0000256" key="3">
    <source>
        <dbReference type="ARBA" id="ARBA00022691"/>
    </source>
</evidence>
<dbReference type="GO" id="GO:0008171">
    <property type="term" value="F:O-methyltransferase activity"/>
    <property type="evidence" value="ECO:0007669"/>
    <property type="project" value="InterPro"/>
</dbReference>
<evidence type="ECO:0000256" key="1">
    <source>
        <dbReference type="ARBA" id="ARBA00022603"/>
    </source>
</evidence>
<dbReference type="SUPFAM" id="SSF46785">
    <property type="entry name" value="Winged helix' DNA-binding domain"/>
    <property type="match status" value="1"/>
</dbReference>
<evidence type="ECO:0000256" key="2">
    <source>
        <dbReference type="ARBA" id="ARBA00022679"/>
    </source>
</evidence>
<proteinExistence type="predicted"/>
<dbReference type="Pfam" id="PF08100">
    <property type="entry name" value="Dimerisation"/>
    <property type="match status" value="1"/>
</dbReference>
<dbReference type="AlphaFoldDB" id="A0A9W4WEF1"/>
<dbReference type="EMBL" id="CAMGZC010000029">
    <property type="protein sequence ID" value="CAI0641821.1"/>
    <property type="molecule type" value="Genomic_DNA"/>
</dbReference>
<dbReference type="Gene3D" id="3.40.50.150">
    <property type="entry name" value="Vaccinia Virus protein VP39"/>
    <property type="match status" value="1"/>
</dbReference>
<evidence type="ECO:0000313" key="6">
    <source>
        <dbReference type="EMBL" id="CAI0641821.1"/>
    </source>
</evidence>
<sequence>MAPSDSNMPNGTSDRTNTVEKLTSLKEALSDLISTLKEPATQVELNATLHDPEALPHREIGTIAAQVVDILEDAKHMLQPSQLVLADHFMGLFLSLSFTKSLLICLALGYYLSSKSLVAVVSFKIPDILGQRPGLTVSQLAESAGAREDRLRPVMRLLYNNGLFVYDAASDTYTNNSRSNLLKSDHWTQWHTWVELYATEFYDMARGIPDSLRTGSTRTAAQINYDTDDDIFTYFQKRGWLPRVHRAFNASQIAQAAGILADYPWHDVADRVILDIGGGGGALLASLLREYPTNHTRPFFHSDDGQFSDVGDRVSAEDLIAGDFLAGPIPRYEVYVMKWCLHNWLDPDVKRILQNIRDAIVVQEKSRLVVLDAVLQDGAMGRLAQYGDVQMLMTAKGRERTEKEWRQLAETSGWKVQSIYILRNAWAPKTVWDAI</sequence>
<protein>
    <recommendedName>
        <fullName evidence="8">O-methyltransferase domain-containing protein</fullName>
    </recommendedName>
</protein>
<name>A0A9W4WEF1_9PEZI</name>
<keyword evidence="1" id="KW-0489">Methyltransferase</keyword>
<dbReference type="InterPro" id="IPR012967">
    <property type="entry name" value="COMT_dimerisation"/>
</dbReference>
<gene>
    <name evidence="6" type="ORF">CGXH109_LOCUS8002</name>
</gene>
<dbReference type="Gene3D" id="1.10.10.10">
    <property type="entry name" value="Winged helix-like DNA-binding domain superfamily/Winged helix DNA-binding domain"/>
    <property type="match status" value="1"/>
</dbReference>
<dbReference type="InterPro" id="IPR036388">
    <property type="entry name" value="WH-like_DNA-bd_sf"/>
</dbReference>
<feature type="domain" description="O-methyltransferase dimerisation" evidence="5">
    <location>
        <begin position="109"/>
        <end position="182"/>
    </location>
</feature>
<evidence type="ECO:0000259" key="5">
    <source>
        <dbReference type="Pfam" id="PF08100"/>
    </source>
</evidence>
<dbReference type="InterPro" id="IPR016461">
    <property type="entry name" value="COMT-like"/>
</dbReference>
<dbReference type="PROSITE" id="PS51683">
    <property type="entry name" value="SAM_OMT_II"/>
    <property type="match status" value="1"/>
</dbReference>
<evidence type="ECO:0008006" key="8">
    <source>
        <dbReference type="Google" id="ProtNLM"/>
    </source>
</evidence>
<dbReference type="GO" id="GO:0046983">
    <property type="term" value="F:protein dimerization activity"/>
    <property type="evidence" value="ECO:0007669"/>
    <property type="project" value="InterPro"/>
</dbReference>
<dbReference type="InterPro" id="IPR029063">
    <property type="entry name" value="SAM-dependent_MTases_sf"/>
</dbReference>
<dbReference type="InterPro" id="IPR001077">
    <property type="entry name" value="COMT_C"/>
</dbReference>
<dbReference type="PANTHER" id="PTHR43712:SF2">
    <property type="entry name" value="O-METHYLTRANSFERASE CICE"/>
    <property type="match status" value="1"/>
</dbReference>